<comment type="subcellular location">
    <subcellularLocation>
        <location evidence="1">Nucleus</location>
    </subcellularLocation>
</comment>
<dbReference type="AlphaFoldDB" id="A0A024U3Y7"/>
<feature type="compositionally biased region" description="Gly residues" evidence="3">
    <location>
        <begin position="313"/>
        <end position="327"/>
    </location>
</feature>
<feature type="region of interest" description="Disordered" evidence="3">
    <location>
        <begin position="185"/>
        <end position="401"/>
    </location>
</feature>
<proteinExistence type="predicted"/>
<feature type="domain" description="UPF3" evidence="4">
    <location>
        <begin position="13"/>
        <end position="182"/>
    </location>
</feature>
<dbReference type="GO" id="GO:0003729">
    <property type="term" value="F:mRNA binding"/>
    <property type="evidence" value="ECO:0007669"/>
    <property type="project" value="TreeGrafter"/>
</dbReference>
<feature type="compositionally biased region" description="Basic and acidic residues" evidence="3">
    <location>
        <begin position="211"/>
        <end position="243"/>
    </location>
</feature>
<dbReference type="RefSeq" id="XP_008871358.1">
    <property type="nucleotide sequence ID" value="XM_008873136.1"/>
</dbReference>
<evidence type="ECO:0000256" key="2">
    <source>
        <dbReference type="ARBA" id="ARBA00023242"/>
    </source>
</evidence>
<dbReference type="EMBL" id="KI913965">
    <property type="protein sequence ID" value="ETW00333.1"/>
    <property type="molecule type" value="Genomic_DNA"/>
</dbReference>
<evidence type="ECO:0000259" key="4">
    <source>
        <dbReference type="Pfam" id="PF03467"/>
    </source>
</evidence>
<dbReference type="Pfam" id="PF03467">
    <property type="entry name" value="Smg4_UPF3"/>
    <property type="match status" value="1"/>
</dbReference>
<dbReference type="PANTHER" id="PTHR13112:SF0">
    <property type="entry name" value="FI21285P1"/>
    <property type="match status" value="1"/>
</dbReference>
<dbReference type="VEuPathDB" id="FungiDB:H310_07700"/>
<sequence>MAAAPGNVMRWKKLVVRDLPHDASCEEVLAVCGFPIVYTDSALRTPIYPPTFFRWEAGKPAKNGRTSVPSRLTLQFRKDPDQLEDTLRLLHGKEVTLANGSTIVLSVHVAPNQRLPREKPRRRDNKSNTIAKDPDFIAFLEELNDPDKKSLAVNNPNILDAGDDKIKEKPVSALVKFLNERRAERRDKNGKVGQRGTATGFPAETRGSKNKKADGKKSGKEKRKDDGRTPREPRSKKAKDKQQRNAPRSAAVTPASSLPYSAPSPGIFNVAEGGYLQPPLPPPPSMEPGMLRIMAKGAMATPLPADMIQPSIDGGGRGRNRGGGSRSRGGKKAGGRSEGAGGPEAASTPGGGGRGQPRGGNNQRNSQPSSSGGKKNKVFVPKPSHGETNPTAPPLPTVRSTPHMNASLIEWTGIGLTRITLWKIAS</sequence>
<dbReference type="OrthoDB" id="18087at2759"/>
<dbReference type="GO" id="GO:0000184">
    <property type="term" value="P:nuclear-transcribed mRNA catabolic process, nonsense-mediated decay"/>
    <property type="evidence" value="ECO:0007669"/>
    <property type="project" value="InterPro"/>
</dbReference>
<dbReference type="STRING" id="157072.A0A024U3Y7"/>
<feature type="compositionally biased region" description="Gly residues" evidence="3">
    <location>
        <begin position="349"/>
        <end position="358"/>
    </location>
</feature>
<organism evidence="5">
    <name type="scientific">Aphanomyces invadans</name>
    <dbReference type="NCBI Taxonomy" id="157072"/>
    <lineage>
        <taxon>Eukaryota</taxon>
        <taxon>Sar</taxon>
        <taxon>Stramenopiles</taxon>
        <taxon>Oomycota</taxon>
        <taxon>Saprolegniomycetes</taxon>
        <taxon>Saprolegniales</taxon>
        <taxon>Verrucalvaceae</taxon>
        <taxon>Aphanomyces</taxon>
    </lineage>
</organism>
<accession>A0A024U3Y7</accession>
<reference evidence="5" key="1">
    <citation type="submission" date="2013-12" db="EMBL/GenBank/DDBJ databases">
        <title>The Genome Sequence of Aphanomyces invadans NJM9701.</title>
        <authorList>
            <consortium name="The Broad Institute Genomics Platform"/>
            <person name="Russ C."/>
            <person name="Tyler B."/>
            <person name="van West P."/>
            <person name="Dieguez-Uribeondo J."/>
            <person name="Young S.K."/>
            <person name="Zeng Q."/>
            <person name="Gargeya S."/>
            <person name="Fitzgerald M."/>
            <person name="Abouelleil A."/>
            <person name="Alvarado L."/>
            <person name="Chapman S.B."/>
            <person name="Gainer-Dewar J."/>
            <person name="Goldberg J."/>
            <person name="Griggs A."/>
            <person name="Gujja S."/>
            <person name="Hansen M."/>
            <person name="Howarth C."/>
            <person name="Imamovic A."/>
            <person name="Ireland A."/>
            <person name="Larimer J."/>
            <person name="McCowan C."/>
            <person name="Murphy C."/>
            <person name="Pearson M."/>
            <person name="Poon T.W."/>
            <person name="Priest M."/>
            <person name="Roberts A."/>
            <person name="Saif S."/>
            <person name="Shea T."/>
            <person name="Sykes S."/>
            <person name="Wortman J."/>
            <person name="Nusbaum C."/>
            <person name="Birren B."/>
        </authorList>
    </citation>
    <scope>NUCLEOTIDE SEQUENCE [LARGE SCALE GENOMIC DNA]</scope>
    <source>
        <strain evidence="5">NJM9701</strain>
    </source>
</reference>
<dbReference type="GeneID" id="20084750"/>
<dbReference type="PANTHER" id="PTHR13112">
    <property type="entry name" value="UPF3 REGULATOR OF NONSENSE TRANSCRIPTS-LIKE PROTEIN"/>
    <property type="match status" value="1"/>
</dbReference>
<dbReference type="GO" id="GO:0005730">
    <property type="term" value="C:nucleolus"/>
    <property type="evidence" value="ECO:0007669"/>
    <property type="project" value="TreeGrafter"/>
</dbReference>
<dbReference type="GO" id="GO:0045727">
    <property type="term" value="P:positive regulation of translation"/>
    <property type="evidence" value="ECO:0007669"/>
    <property type="project" value="TreeGrafter"/>
</dbReference>
<name>A0A024U3Y7_9STRA</name>
<dbReference type="InterPro" id="IPR005120">
    <property type="entry name" value="UPF3_dom"/>
</dbReference>
<evidence type="ECO:0000256" key="3">
    <source>
        <dbReference type="SAM" id="MobiDB-lite"/>
    </source>
</evidence>
<gene>
    <name evidence="5" type="ORF">H310_07700</name>
</gene>
<dbReference type="eggNOG" id="ENOG502SG1E">
    <property type="taxonomic scope" value="Eukaryota"/>
</dbReference>
<protein>
    <recommendedName>
        <fullName evidence="4">UPF3 domain-containing protein</fullName>
    </recommendedName>
</protein>
<evidence type="ECO:0000256" key="1">
    <source>
        <dbReference type="ARBA" id="ARBA00004123"/>
    </source>
</evidence>
<feature type="compositionally biased region" description="Low complexity" evidence="3">
    <location>
        <begin position="254"/>
        <end position="265"/>
    </location>
</feature>
<evidence type="ECO:0000313" key="5">
    <source>
        <dbReference type="EMBL" id="ETW00333.1"/>
    </source>
</evidence>
<dbReference type="InterPro" id="IPR039722">
    <property type="entry name" value="Upf3"/>
</dbReference>
<keyword evidence="2" id="KW-0539">Nucleus</keyword>
<dbReference type="GO" id="GO:0005737">
    <property type="term" value="C:cytoplasm"/>
    <property type="evidence" value="ECO:0007669"/>
    <property type="project" value="TreeGrafter"/>
</dbReference>